<reference evidence="3 4" key="1">
    <citation type="submission" date="2022-12" db="EMBL/GenBank/DDBJ databases">
        <title>Dasania phycosphaerae sp. nov., isolated from particulate material of the south coast of Korea.</title>
        <authorList>
            <person name="Jiang Y."/>
        </authorList>
    </citation>
    <scope>NUCLEOTIDE SEQUENCE [LARGE SCALE GENOMIC DNA]</scope>
    <source>
        <strain evidence="3 4">GY-19</strain>
    </source>
</reference>
<dbReference type="SUPFAM" id="SSF52833">
    <property type="entry name" value="Thioredoxin-like"/>
    <property type="match status" value="1"/>
</dbReference>
<protein>
    <submittedName>
        <fullName evidence="3">TlpA disulfide reductase family protein</fullName>
    </submittedName>
</protein>
<keyword evidence="1" id="KW-0732">Signal</keyword>
<proteinExistence type="predicted"/>
<dbReference type="PANTHER" id="PTHR42852:SF18">
    <property type="entry name" value="CHROMOSOME UNDETERMINED SCAFFOLD_47, WHOLE GENOME SHOTGUN SEQUENCE"/>
    <property type="match status" value="1"/>
</dbReference>
<evidence type="ECO:0000313" key="4">
    <source>
        <dbReference type="Proteomes" id="UP001069090"/>
    </source>
</evidence>
<gene>
    <name evidence="3" type="ORF">O0V09_14290</name>
</gene>
<feature type="chain" id="PRO_5039885846" evidence="1">
    <location>
        <begin position="22"/>
        <end position="147"/>
    </location>
</feature>
<dbReference type="Gene3D" id="3.40.30.10">
    <property type="entry name" value="Glutaredoxin"/>
    <property type="match status" value="1"/>
</dbReference>
<dbReference type="RefSeq" id="WP_258332542.1">
    <property type="nucleotide sequence ID" value="NZ_JAPTGG010000012.1"/>
</dbReference>
<name>A0A9J6RPV0_9GAMM</name>
<dbReference type="PANTHER" id="PTHR42852">
    <property type="entry name" value="THIOL:DISULFIDE INTERCHANGE PROTEIN DSBE"/>
    <property type="match status" value="1"/>
</dbReference>
<organism evidence="3 4">
    <name type="scientific">Dasania phycosphaerae</name>
    <dbReference type="NCBI Taxonomy" id="2950436"/>
    <lineage>
        <taxon>Bacteria</taxon>
        <taxon>Pseudomonadati</taxon>
        <taxon>Pseudomonadota</taxon>
        <taxon>Gammaproteobacteria</taxon>
        <taxon>Cellvibrionales</taxon>
        <taxon>Spongiibacteraceae</taxon>
        <taxon>Dasania</taxon>
    </lineage>
</organism>
<evidence type="ECO:0000259" key="2">
    <source>
        <dbReference type="PROSITE" id="PS51352"/>
    </source>
</evidence>
<dbReference type="InterPro" id="IPR050553">
    <property type="entry name" value="Thioredoxin_ResA/DsbE_sf"/>
</dbReference>
<dbReference type="Pfam" id="PF00578">
    <property type="entry name" value="AhpC-TSA"/>
    <property type="match status" value="1"/>
</dbReference>
<dbReference type="PROSITE" id="PS51352">
    <property type="entry name" value="THIOREDOXIN_2"/>
    <property type="match status" value="1"/>
</dbReference>
<sequence>MIIRLSLALLLAASLSACEQASNSAKTATANTDFSAYQGQWLFINYWASWCKPCIEEIPELNHFAQQQAGKAQVFAVNFDGLQGAALQQQAQKFAINYHVLEQDPAPSLNHAIPIALPTTYVYNPQGKLHKTLLGPQTIASLQAAMQ</sequence>
<dbReference type="InterPro" id="IPR000866">
    <property type="entry name" value="AhpC/TSA"/>
</dbReference>
<dbReference type="GO" id="GO:0016209">
    <property type="term" value="F:antioxidant activity"/>
    <property type="evidence" value="ECO:0007669"/>
    <property type="project" value="InterPro"/>
</dbReference>
<dbReference type="GO" id="GO:0016491">
    <property type="term" value="F:oxidoreductase activity"/>
    <property type="evidence" value="ECO:0007669"/>
    <property type="project" value="InterPro"/>
</dbReference>
<comment type="caution">
    <text evidence="3">The sequence shown here is derived from an EMBL/GenBank/DDBJ whole genome shotgun (WGS) entry which is preliminary data.</text>
</comment>
<dbReference type="CDD" id="cd02966">
    <property type="entry name" value="TlpA_like_family"/>
    <property type="match status" value="1"/>
</dbReference>
<dbReference type="PROSITE" id="PS51257">
    <property type="entry name" value="PROKAR_LIPOPROTEIN"/>
    <property type="match status" value="1"/>
</dbReference>
<feature type="domain" description="Thioredoxin" evidence="2">
    <location>
        <begin position="15"/>
        <end position="147"/>
    </location>
</feature>
<accession>A0A9J6RPV0</accession>
<feature type="signal peptide" evidence="1">
    <location>
        <begin position="1"/>
        <end position="21"/>
    </location>
</feature>
<dbReference type="AlphaFoldDB" id="A0A9J6RPV0"/>
<keyword evidence="4" id="KW-1185">Reference proteome</keyword>
<dbReference type="EMBL" id="JAPTGG010000012">
    <property type="protein sequence ID" value="MCZ0866378.1"/>
    <property type="molecule type" value="Genomic_DNA"/>
</dbReference>
<evidence type="ECO:0000313" key="3">
    <source>
        <dbReference type="EMBL" id="MCZ0866378.1"/>
    </source>
</evidence>
<evidence type="ECO:0000256" key="1">
    <source>
        <dbReference type="SAM" id="SignalP"/>
    </source>
</evidence>
<dbReference type="InterPro" id="IPR036249">
    <property type="entry name" value="Thioredoxin-like_sf"/>
</dbReference>
<dbReference type="InterPro" id="IPR013766">
    <property type="entry name" value="Thioredoxin_domain"/>
</dbReference>
<dbReference type="Proteomes" id="UP001069090">
    <property type="component" value="Unassembled WGS sequence"/>
</dbReference>